<feature type="non-terminal residue" evidence="2">
    <location>
        <position position="1"/>
    </location>
</feature>
<feature type="compositionally biased region" description="Basic and acidic residues" evidence="1">
    <location>
        <begin position="1"/>
        <end position="12"/>
    </location>
</feature>
<gene>
    <name evidence="2" type="ORF">MRATA1EN1_LOCUS19925</name>
</gene>
<accession>A0ABN8ZAP1</accession>
<evidence type="ECO:0000256" key="1">
    <source>
        <dbReference type="SAM" id="MobiDB-lite"/>
    </source>
</evidence>
<proteinExistence type="predicted"/>
<organism evidence="2 3">
    <name type="scientific">Rangifer tarandus platyrhynchus</name>
    <name type="common">Svalbard reindeer</name>
    <dbReference type="NCBI Taxonomy" id="3082113"/>
    <lineage>
        <taxon>Eukaryota</taxon>
        <taxon>Metazoa</taxon>
        <taxon>Chordata</taxon>
        <taxon>Craniata</taxon>
        <taxon>Vertebrata</taxon>
        <taxon>Euteleostomi</taxon>
        <taxon>Mammalia</taxon>
        <taxon>Eutheria</taxon>
        <taxon>Laurasiatheria</taxon>
        <taxon>Artiodactyla</taxon>
        <taxon>Ruminantia</taxon>
        <taxon>Pecora</taxon>
        <taxon>Cervidae</taxon>
        <taxon>Odocoileinae</taxon>
        <taxon>Rangifer</taxon>
    </lineage>
</organism>
<dbReference type="Proteomes" id="UP001176941">
    <property type="component" value="Chromosome 3"/>
</dbReference>
<reference evidence="2" key="1">
    <citation type="submission" date="2023-04" db="EMBL/GenBank/DDBJ databases">
        <authorList>
            <consortium name="ELIXIR-Norway"/>
        </authorList>
    </citation>
    <scope>NUCLEOTIDE SEQUENCE [LARGE SCALE GENOMIC DNA]</scope>
</reference>
<name>A0ABN8ZAP1_RANTA</name>
<sequence length="142" mass="14748">VRGRENRTRQPREAWGGGGLGASPEARRAWGGTWRPRGRPRAADDRPRQTGPGPAAGGYPAAGSSHPSRRTARETRPEDPGPVVRGGVWGEAGATGKGAWCGAGRSEHPFPPTNPTTQPRGNVAVRSGGRGTPEKTTGCGAR</sequence>
<feature type="region of interest" description="Disordered" evidence="1">
    <location>
        <begin position="1"/>
        <end position="142"/>
    </location>
</feature>
<evidence type="ECO:0000313" key="2">
    <source>
        <dbReference type="EMBL" id="CAI9170963.1"/>
    </source>
</evidence>
<protein>
    <submittedName>
        <fullName evidence="2">Uncharacterized protein</fullName>
    </submittedName>
</protein>
<feature type="compositionally biased region" description="Low complexity" evidence="1">
    <location>
        <begin position="51"/>
        <end position="66"/>
    </location>
</feature>
<evidence type="ECO:0000313" key="3">
    <source>
        <dbReference type="Proteomes" id="UP001176941"/>
    </source>
</evidence>
<feature type="non-terminal residue" evidence="2">
    <location>
        <position position="142"/>
    </location>
</feature>
<keyword evidence="3" id="KW-1185">Reference proteome</keyword>
<dbReference type="EMBL" id="OX459939">
    <property type="protein sequence ID" value="CAI9170963.1"/>
    <property type="molecule type" value="Genomic_DNA"/>
</dbReference>
<feature type="compositionally biased region" description="Gly residues" evidence="1">
    <location>
        <begin position="87"/>
        <end position="101"/>
    </location>
</feature>